<proteinExistence type="predicted"/>
<reference evidence="1 2" key="1">
    <citation type="journal article" date="2015" name="Genome Biol.">
        <title>Comparative genomics of Steinernema reveals deeply conserved gene regulatory networks.</title>
        <authorList>
            <person name="Dillman A.R."/>
            <person name="Macchietto M."/>
            <person name="Porter C.F."/>
            <person name="Rogers A."/>
            <person name="Williams B."/>
            <person name="Antoshechkin I."/>
            <person name="Lee M.M."/>
            <person name="Goodwin Z."/>
            <person name="Lu X."/>
            <person name="Lewis E.E."/>
            <person name="Goodrich-Blair H."/>
            <person name="Stock S.P."/>
            <person name="Adams B.J."/>
            <person name="Sternberg P.W."/>
            <person name="Mortazavi A."/>
        </authorList>
    </citation>
    <scope>NUCLEOTIDE SEQUENCE [LARGE SCALE GENOMIC DNA]</scope>
    <source>
        <strain evidence="1 2">ALL</strain>
    </source>
</reference>
<reference evidence="1 2" key="2">
    <citation type="journal article" date="2019" name="G3 (Bethesda)">
        <title>Hybrid Assembly of the Genome of the Entomopathogenic Nematode Steinernema carpocapsae Identifies the X-Chromosome.</title>
        <authorList>
            <person name="Serra L."/>
            <person name="Macchietto M."/>
            <person name="Macias-Munoz A."/>
            <person name="McGill C.J."/>
            <person name="Rodriguez I.M."/>
            <person name="Rodriguez B."/>
            <person name="Murad R."/>
            <person name="Mortazavi A."/>
        </authorList>
    </citation>
    <scope>NUCLEOTIDE SEQUENCE [LARGE SCALE GENOMIC DNA]</scope>
    <source>
        <strain evidence="1 2">ALL</strain>
    </source>
</reference>
<evidence type="ECO:0000313" key="1">
    <source>
        <dbReference type="EMBL" id="TMS35409.1"/>
    </source>
</evidence>
<evidence type="ECO:0000313" key="2">
    <source>
        <dbReference type="Proteomes" id="UP000298663"/>
    </source>
</evidence>
<dbReference type="EMBL" id="CM016762">
    <property type="protein sequence ID" value="TMS35409.1"/>
    <property type="molecule type" value="Genomic_DNA"/>
</dbReference>
<comment type="caution">
    <text evidence="1">The sequence shown here is derived from an EMBL/GenBank/DDBJ whole genome shotgun (WGS) entry which is preliminary data.</text>
</comment>
<accession>A0A4U8US81</accession>
<keyword evidence="2" id="KW-1185">Reference proteome</keyword>
<gene>
    <name evidence="1" type="ORF">L596_002820</name>
</gene>
<name>A0A4U8US81_STECR</name>
<dbReference type="AlphaFoldDB" id="A0A4U8US81"/>
<dbReference type="Proteomes" id="UP000298663">
    <property type="component" value="Chromosome X"/>
</dbReference>
<organism evidence="1 2">
    <name type="scientific">Steinernema carpocapsae</name>
    <name type="common">Entomopathogenic nematode</name>
    <dbReference type="NCBI Taxonomy" id="34508"/>
    <lineage>
        <taxon>Eukaryota</taxon>
        <taxon>Metazoa</taxon>
        <taxon>Ecdysozoa</taxon>
        <taxon>Nematoda</taxon>
        <taxon>Chromadorea</taxon>
        <taxon>Rhabditida</taxon>
        <taxon>Tylenchina</taxon>
        <taxon>Panagrolaimomorpha</taxon>
        <taxon>Strongyloidoidea</taxon>
        <taxon>Steinernematidae</taxon>
        <taxon>Steinernema</taxon>
    </lineage>
</organism>
<dbReference type="EMBL" id="AZBU02000001">
    <property type="protein sequence ID" value="TMS35409.1"/>
    <property type="molecule type" value="Genomic_DNA"/>
</dbReference>
<sequence>MLLRGAGRAHLQLHEKKLLLRPPSVGSRLRNRYFFLALWRLLTPRDDAFDHPYLRAALQWTEIWSFAAFCGFEFIAARYFVAF</sequence>
<protein>
    <submittedName>
        <fullName evidence="1">Uncharacterized protein</fullName>
    </submittedName>
</protein>